<feature type="region of interest" description="Disordered" evidence="1">
    <location>
        <begin position="187"/>
        <end position="209"/>
    </location>
</feature>
<evidence type="ECO:0000313" key="2">
    <source>
        <dbReference type="EMBL" id="EEY68176.1"/>
    </source>
</evidence>
<keyword evidence="3" id="KW-1185">Reference proteome</keyword>
<gene>
    <name evidence="2" type="ORF">PITG_04575</name>
</gene>
<feature type="region of interest" description="Disordered" evidence="1">
    <location>
        <begin position="224"/>
        <end position="253"/>
    </location>
</feature>
<dbReference type="KEGG" id="pif:PITG_04575"/>
<dbReference type="GeneID" id="9475556"/>
<dbReference type="HOGENOM" id="CLU_601989_0_0_1"/>
<dbReference type="VEuPathDB" id="FungiDB:PITG_04575"/>
<dbReference type="Proteomes" id="UP000006643">
    <property type="component" value="Unassembled WGS sequence"/>
</dbReference>
<dbReference type="OrthoDB" id="138285at2759"/>
<feature type="compositionally biased region" description="Basic and acidic residues" evidence="1">
    <location>
        <begin position="231"/>
        <end position="244"/>
    </location>
</feature>
<evidence type="ECO:0000256" key="1">
    <source>
        <dbReference type="SAM" id="MobiDB-lite"/>
    </source>
</evidence>
<dbReference type="RefSeq" id="XP_002905335.1">
    <property type="nucleotide sequence ID" value="XM_002905289.1"/>
</dbReference>
<dbReference type="EMBL" id="DS028123">
    <property type="protein sequence ID" value="EEY68176.1"/>
    <property type="molecule type" value="Genomic_DNA"/>
</dbReference>
<reference evidence="3" key="1">
    <citation type="journal article" date="2009" name="Nature">
        <title>Genome sequence and analysis of the Irish potato famine pathogen Phytophthora infestans.</title>
        <authorList>
            <consortium name="The Broad Institute Genome Sequencing Platform"/>
            <person name="Haas B.J."/>
            <person name="Kamoun S."/>
            <person name="Zody M.C."/>
            <person name="Jiang R.H."/>
            <person name="Handsaker R.E."/>
            <person name="Cano L.M."/>
            <person name="Grabherr M."/>
            <person name="Kodira C.D."/>
            <person name="Raffaele S."/>
            <person name="Torto-Alalibo T."/>
            <person name="Bozkurt T.O."/>
            <person name="Ah-Fong A.M."/>
            <person name="Alvarado L."/>
            <person name="Anderson V.L."/>
            <person name="Armstrong M.R."/>
            <person name="Avrova A."/>
            <person name="Baxter L."/>
            <person name="Beynon J."/>
            <person name="Boevink P.C."/>
            <person name="Bollmann S.R."/>
            <person name="Bos J.I."/>
            <person name="Bulone V."/>
            <person name="Cai G."/>
            <person name="Cakir C."/>
            <person name="Carrington J.C."/>
            <person name="Chawner M."/>
            <person name="Conti L."/>
            <person name="Costanzo S."/>
            <person name="Ewan R."/>
            <person name="Fahlgren N."/>
            <person name="Fischbach M.A."/>
            <person name="Fugelstad J."/>
            <person name="Gilroy E.M."/>
            <person name="Gnerre S."/>
            <person name="Green P.J."/>
            <person name="Grenville-Briggs L.J."/>
            <person name="Griffith J."/>
            <person name="Grunwald N.J."/>
            <person name="Horn K."/>
            <person name="Horner N.R."/>
            <person name="Hu C.H."/>
            <person name="Huitema E."/>
            <person name="Jeong D.H."/>
            <person name="Jones A.M."/>
            <person name="Jones J.D."/>
            <person name="Jones R.W."/>
            <person name="Karlsson E.K."/>
            <person name="Kunjeti S.G."/>
            <person name="Lamour K."/>
            <person name="Liu Z."/>
            <person name="Ma L."/>
            <person name="Maclean D."/>
            <person name="Chibucos M.C."/>
            <person name="McDonald H."/>
            <person name="McWalters J."/>
            <person name="Meijer H.J."/>
            <person name="Morgan W."/>
            <person name="Morris P.F."/>
            <person name="Munro C.A."/>
            <person name="O'Neill K."/>
            <person name="Ospina-Giraldo M."/>
            <person name="Pinzon A."/>
            <person name="Pritchard L."/>
            <person name="Ramsahoye B."/>
            <person name="Ren Q."/>
            <person name="Restrepo S."/>
            <person name="Roy S."/>
            <person name="Sadanandom A."/>
            <person name="Savidor A."/>
            <person name="Schornack S."/>
            <person name="Schwartz D.C."/>
            <person name="Schumann U.D."/>
            <person name="Schwessinger B."/>
            <person name="Seyer L."/>
            <person name="Sharpe T."/>
            <person name="Silvar C."/>
            <person name="Song J."/>
            <person name="Studholme D.J."/>
            <person name="Sykes S."/>
            <person name="Thines M."/>
            <person name="van de Vondervoort P.J."/>
            <person name="Phuntumart V."/>
            <person name="Wawra S."/>
            <person name="Weide R."/>
            <person name="Win J."/>
            <person name="Young C."/>
            <person name="Zhou S."/>
            <person name="Fry W."/>
            <person name="Meyers B.C."/>
            <person name="van West P."/>
            <person name="Ristaino J."/>
            <person name="Govers F."/>
            <person name="Birch P.R."/>
            <person name="Whisson S.C."/>
            <person name="Judelson H.S."/>
            <person name="Nusbaum C."/>
        </authorList>
    </citation>
    <scope>NUCLEOTIDE SEQUENCE [LARGE SCALE GENOMIC DNA]</scope>
    <source>
        <strain evidence="3">T30-4</strain>
    </source>
</reference>
<dbReference type="AlphaFoldDB" id="D0N1J7"/>
<name>D0N1J7_PHYIT</name>
<dbReference type="InParanoid" id="D0N1J7"/>
<sequence length="455" mass="49784">MRYAAFASSIAVSSTNRDIAVTNQRDVGSEKDAETAENNKKQQSLGFTSKRRTIACSISKSAQADFLSCISCTRALFSNGSSHEEVTPPPTRSDPPKPDNILAEDVHYYVVGENMSMTTTCQGIDSASEAKPDNSMKRDKCTSNQDAKECAEDKVDKTTIHDAQVSKDVRSFVTSLVERVVKKMASDVTASTAPAVADGSSGNSTGKVPVNGVAKVKVGAKSLASNSAVDVQKRRSSESKDSGRKQSASVHVESQLFGSHRECEDIQTSLHRMAGHLELLKSSRVINPREAQLKPRSPETPTPASELALATCESKQGDFHDEQSYLTALRTKYGPGVSGCAEQVITLVDYYRDFERRTDLSEIWKARITKLEKIESSLSEYVQHLNIPAGLRQDFIKVHIFHISLDVANCSLTPLSCAILLQDLIAYLRESWTIRDRRCLLESQGGKVFPSLSPT</sequence>
<feature type="region of interest" description="Disordered" evidence="1">
    <location>
        <begin position="80"/>
        <end position="100"/>
    </location>
</feature>
<accession>D0N1J7</accession>
<evidence type="ECO:0000313" key="3">
    <source>
        <dbReference type="Proteomes" id="UP000006643"/>
    </source>
</evidence>
<organism evidence="2 3">
    <name type="scientific">Phytophthora infestans (strain T30-4)</name>
    <name type="common">Potato late blight agent</name>
    <dbReference type="NCBI Taxonomy" id="403677"/>
    <lineage>
        <taxon>Eukaryota</taxon>
        <taxon>Sar</taxon>
        <taxon>Stramenopiles</taxon>
        <taxon>Oomycota</taxon>
        <taxon>Peronosporomycetes</taxon>
        <taxon>Peronosporales</taxon>
        <taxon>Peronosporaceae</taxon>
        <taxon>Phytophthora</taxon>
    </lineage>
</organism>
<dbReference type="eggNOG" id="KOG1555">
    <property type="taxonomic scope" value="Eukaryota"/>
</dbReference>
<protein>
    <submittedName>
        <fullName evidence="2">Uncharacterized protein</fullName>
    </submittedName>
</protein>
<proteinExistence type="predicted"/>
<dbReference type="OMA" id="GSHRECE"/>